<evidence type="ECO:0000313" key="2">
    <source>
        <dbReference type="Proteomes" id="UP001324427"/>
    </source>
</evidence>
<keyword evidence="2" id="KW-1185">Reference proteome</keyword>
<reference evidence="1 2" key="1">
    <citation type="submission" date="2021-11" db="EMBL/GenBank/DDBJ databases">
        <title>Black yeast isolated from Biological Soil Crust.</title>
        <authorList>
            <person name="Kurbessoian T."/>
        </authorList>
    </citation>
    <scope>NUCLEOTIDE SEQUENCE [LARGE SCALE GENOMIC DNA]</scope>
    <source>
        <strain evidence="1 2">CCFEE 5522</strain>
    </source>
</reference>
<sequence>MTSARDRFLAHPKLLEHTLLHLPLDTLLAAQLVCHAWLTLTTHSLLIQRALFRAPLELPILQPRITQHHHLAPSSAHMTQDSMHSECHGVYDCICGRTHAPVYAGHTPLNPFLAPWMRTQRTRLGYKSQQSEVLIVSSELVARIQRHAALRDMLVIQPQSLPGQVRVSARANSSAATLLDPVDLTRGVTGAQLLALVDAGCRAFAAENPGRGVGPDDIWVYVGLGRGSEAVGWRKVQGGDCGWEVLRRADGYEEVMRHCGLWWRGSAVC</sequence>
<gene>
    <name evidence="1" type="ORF">LTR36_001447</name>
</gene>
<name>A0AAV9JPB9_9PEZI</name>
<dbReference type="SUPFAM" id="SSF81383">
    <property type="entry name" value="F-box domain"/>
    <property type="match status" value="1"/>
</dbReference>
<dbReference type="Proteomes" id="UP001324427">
    <property type="component" value="Unassembled WGS sequence"/>
</dbReference>
<dbReference type="InterPro" id="IPR036047">
    <property type="entry name" value="F-box-like_dom_sf"/>
</dbReference>
<organism evidence="1 2">
    <name type="scientific">Oleoguttula mirabilis</name>
    <dbReference type="NCBI Taxonomy" id="1507867"/>
    <lineage>
        <taxon>Eukaryota</taxon>
        <taxon>Fungi</taxon>
        <taxon>Dikarya</taxon>
        <taxon>Ascomycota</taxon>
        <taxon>Pezizomycotina</taxon>
        <taxon>Dothideomycetes</taxon>
        <taxon>Dothideomycetidae</taxon>
        <taxon>Mycosphaerellales</taxon>
        <taxon>Teratosphaeriaceae</taxon>
        <taxon>Oleoguttula</taxon>
    </lineage>
</organism>
<accession>A0AAV9JPB9</accession>
<proteinExistence type="predicted"/>
<dbReference type="AlphaFoldDB" id="A0AAV9JPB9"/>
<protein>
    <recommendedName>
        <fullName evidence="3">F-box domain-containing protein</fullName>
    </recommendedName>
</protein>
<comment type="caution">
    <text evidence="1">The sequence shown here is derived from an EMBL/GenBank/DDBJ whole genome shotgun (WGS) entry which is preliminary data.</text>
</comment>
<dbReference type="EMBL" id="JAVFHQ010000012">
    <property type="protein sequence ID" value="KAK4547225.1"/>
    <property type="molecule type" value="Genomic_DNA"/>
</dbReference>
<evidence type="ECO:0008006" key="3">
    <source>
        <dbReference type="Google" id="ProtNLM"/>
    </source>
</evidence>
<evidence type="ECO:0000313" key="1">
    <source>
        <dbReference type="EMBL" id="KAK4547225.1"/>
    </source>
</evidence>